<dbReference type="Gene3D" id="3.40.630.20">
    <property type="entry name" value="Peptidase C15, pyroglutamyl peptidase I-like"/>
    <property type="match status" value="1"/>
</dbReference>
<evidence type="ECO:0000256" key="5">
    <source>
        <dbReference type="SAM" id="MobiDB-lite"/>
    </source>
</evidence>
<dbReference type="InterPro" id="IPR016125">
    <property type="entry name" value="Peptidase_C15-like"/>
</dbReference>
<sequence>MEQPRKAVVVTGGVWPRKVRAGPGIPRKMEEATYLAGFGPFGEHTVNASWIAVQELEKLGLGDSVDLHVYEIPVEYQTVQRLIPALWEKHSPQEEPCLLEVTLCPVPKGETSPCSLGVASPRPQGDPLSALSESPVSGTPGQPRFCRTLLAAGPWDTPNLTSQKANKTVKICNLLCVFMSSWRPLGSPSAWGYWLAEGAPKRQCFCLACDLVRGL</sequence>
<dbReference type="GO" id="GO:0008234">
    <property type="term" value="F:cysteine-type peptidase activity"/>
    <property type="evidence" value="ECO:0007669"/>
    <property type="project" value="UniProtKB-KW"/>
</dbReference>
<dbReference type="Ensembl" id="ENSBGRT00000048573.1">
    <property type="protein sequence ID" value="ENSBGRP00000041881.1"/>
    <property type="gene ID" value="ENSBGRG00000026256.1"/>
</dbReference>
<dbReference type="Proteomes" id="UP000694520">
    <property type="component" value="Chromosome 8"/>
</dbReference>
<keyword evidence="7" id="KW-1185">Reference proteome</keyword>
<evidence type="ECO:0000256" key="1">
    <source>
        <dbReference type="ARBA" id="ARBA00006641"/>
    </source>
</evidence>
<feature type="region of interest" description="Disordered" evidence="5">
    <location>
        <begin position="116"/>
        <end position="139"/>
    </location>
</feature>
<name>A0A8B9YS52_BOSMU</name>
<evidence type="ECO:0000256" key="3">
    <source>
        <dbReference type="ARBA" id="ARBA00022801"/>
    </source>
</evidence>
<dbReference type="SUPFAM" id="SSF53182">
    <property type="entry name" value="Pyrrolidone carboxyl peptidase (pyroglutamate aminopeptidase)"/>
    <property type="match status" value="1"/>
</dbReference>
<evidence type="ECO:0000256" key="4">
    <source>
        <dbReference type="ARBA" id="ARBA00022807"/>
    </source>
</evidence>
<dbReference type="InterPro" id="IPR036440">
    <property type="entry name" value="Peptidase_C15-like_sf"/>
</dbReference>
<evidence type="ECO:0000313" key="6">
    <source>
        <dbReference type="Ensembl" id="ENSBGRP00000041881.1"/>
    </source>
</evidence>
<keyword evidence="3" id="KW-0378">Hydrolase</keyword>
<dbReference type="GeneTree" id="ENSGT00390000015368"/>
<accession>A0A8B9YS52</accession>
<dbReference type="AlphaFoldDB" id="A0A8B9YS52"/>
<reference evidence="6" key="2">
    <citation type="submission" date="2025-05" db="UniProtKB">
        <authorList>
            <consortium name="Ensembl"/>
        </authorList>
    </citation>
    <scope>IDENTIFICATION</scope>
</reference>
<comment type="similarity">
    <text evidence="1">Belongs to the peptidase C15 family.</text>
</comment>
<dbReference type="PANTHER" id="PTHR23402">
    <property type="entry name" value="PROTEASE FAMILY C15 PYROGLUTAMYL-PEPTIDASE I-RELATED"/>
    <property type="match status" value="1"/>
</dbReference>
<dbReference type="PANTHER" id="PTHR23402:SF16">
    <property type="entry name" value="PYROGLUTAMYL-PEPTIDASE 1"/>
    <property type="match status" value="1"/>
</dbReference>
<dbReference type="GO" id="GO:0006508">
    <property type="term" value="P:proteolysis"/>
    <property type="evidence" value="ECO:0007669"/>
    <property type="project" value="UniProtKB-KW"/>
</dbReference>
<dbReference type="Ensembl" id="ENSBGRT00000048598.1">
    <property type="protein sequence ID" value="ENSBGRP00000041902.1"/>
    <property type="gene ID" value="ENSBGRG00000026256.1"/>
</dbReference>
<keyword evidence="2" id="KW-0645">Protease</keyword>
<proteinExistence type="inferred from homology"/>
<organism evidence="6 7">
    <name type="scientific">Bos mutus grunniens</name>
    <name type="common">Wild yak</name>
    <name type="synonym">Bos grunniens</name>
    <dbReference type="NCBI Taxonomy" id="30521"/>
    <lineage>
        <taxon>Eukaryota</taxon>
        <taxon>Metazoa</taxon>
        <taxon>Chordata</taxon>
        <taxon>Craniata</taxon>
        <taxon>Vertebrata</taxon>
        <taxon>Euteleostomi</taxon>
        <taxon>Mammalia</taxon>
        <taxon>Eutheria</taxon>
        <taxon>Laurasiatheria</taxon>
        <taxon>Artiodactyla</taxon>
        <taxon>Ruminantia</taxon>
        <taxon>Pecora</taxon>
        <taxon>Bovidae</taxon>
        <taxon>Bovinae</taxon>
        <taxon>Bos</taxon>
    </lineage>
</organism>
<evidence type="ECO:0000256" key="2">
    <source>
        <dbReference type="ARBA" id="ARBA00022670"/>
    </source>
</evidence>
<evidence type="ECO:0000313" key="7">
    <source>
        <dbReference type="Proteomes" id="UP000694520"/>
    </source>
</evidence>
<gene>
    <name evidence="6" type="primary">PGPEP1</name>
</gene>
<protein>
    <submittedName>
        <fullName evidence="6">Pyroglutamyl-peptidase I</fullName>
    </submittedName>
</protein>
<keyword evidence="4" id="KW-0788">Thiol protease</keyword>
<reference evidence="6" key="1">
    <citation type="submission" date="2019-05" db="EMBL/GenBank/DDBJ databases">
        <authorList>
            <person name="Zhang S."/>
            <person name="Liu J."/>
        </authorList>
    </citation>
    <scope>NUCLEOTIDE SEQUENCE [LARGE SCALE GENOMIC DNA]</scope>
</reference>